<feature type="compositionally biased region" description="Polar residues" evidence="1">
    <location>
        <begin position="326"/>
        <end position="347"/>
    </location>
</feature>
<feature type="compositionally biased region" description="Basic and acidic residues" evidence="1">
    <location>
        <begin position="204"/>
        <end position="228"/>
    </location>
</feature>
<dbReference type="RefSeq" id="XP_022645461.1">
    <property type="nucleotide sequence ID" value="XM_022789726.1"/>
</dbReference>
<feature type="compositionally biased region" description="Basic and acidic residues" evidence="1">
    <location>
        <begin position="432"/>
        <end position="445"/>
    </location>
</feature>
<evidence type="ECO:0000313" key="3">
    <source>
        <dbReference type="Proteomes" id="UP000594260"/>
    </source>
</evidence>
<evidence type="ECO:0008006" key="4">
    <source>
        <dbReference type="Google" id="ProtNLM"/>
    </source>
</evidence>
<protein>
    <recommendedName>
        <fullName evidence="4">Histone deacetylase</fullName>
    </recommendedName>
</protein>
<feature type="region of interest" description="Disordered" evidence="1">
    <location>
        <begin position="271"/>
        <end position="484"/>
    </location>
</feature>
<proteinExistence type="predicted"/>
<keyword evidence="3" id="KW-1185">Reference proteome</keyword>
<dbReference type="Proteomes" id="UP000594260">
    <property type="component" value="Unplaced"/>
</dbReference>
<accession>A0A7M7J161</accession>
<dbReference type="AlphaFoldDB" id="A0A7M7J161"/>
<feature type="region of interest" description="Disordered" evidence="1">
    <location>
        <begin position="204"/>
        <end position="257"/>
    </location>
</feature>
<organism evidence="2 3">
    <name type="scientific">Varroa destructor</name>
    <name type="common">Honeybee mite</name>
    <dbReference type="NCBI Taxonomy" id="109461"/>
    <lineage>
        <taxon>Eukaryota</taxon>
        <taxon>Metazoa</taxon>
        <taxon>Ecdysozoa</taxon>
        <taxon>Arthropoda</taxon>
        <taxon>Chelicerata</taxon>
        <taxon>Arachnida</taxon>
        <taxon>Acari</taxon>
        <taxon>Parasitiformes</taxon>
        <taxon>Mesostigmata</taxon>
        <taxon>Gamasina</taxon>
        <taxon>Dermanyssoidea</taxon>
        <taxon>Varroidae</taxon>
        <taxon>Varroa</taxon>
    </lineage>
</organism>
<feature type="region of interest" description="Disordered" evidence="1">
    <location>
        <begin position="41"/>
        <end position="60"/>
    </location>
</feature>
<dbReference type="GeneID" id="111243732"/>
<dbReference type="KEGG" id="vde:111243732"/>
<feature type="compositionally biased region" description="Low complexity" evidence="1">
    <location>
        <begin position="354"/>
        <end position="372"/>
    </location>
</feature>
<sequence length="484" mass="51882">MLQMDDFSCRLRMGSPLVGGATVGIAPMGVSLQLGSAASAFHATSSSPPEGGCSSASPQHSSGNLPTVLITAANVEPFRLKAHAIQHASAFFATAPAASANGALANLQGDPPSAAVADSSLPASLSLSMRTNELSHESLVSDPALREEVSAVQLELQRQILALQHEQHLQQQILLQHFQLQQKHLQQQHDQQLADRIRLYMESQRLRSDNSSHSDEDRDSGNGSDKDVSNTQRGQELNDKEAPDMGTPSPPVIKCPKKDVLRKLEEEEKLRLARESAAATPPAASPPVPNRSPGLPSSPKKSSPSGASAEVRLKLQQFLARRQEQRASVWSSEESIQGTSTKGSSVSQRDRQASSSSEGSSTSSHVGSESESPPVTTLREGSPPPNKNATAANDLTLKVKSALRQKFLEGRTSPISKNDKARNKMHNSQALRADESQQRLEENDSRSGGCSQELPKQKRNMYHMISLLLGQQQTVPPTPASGGP</sequence>
<name>A0A7M7J161_VARDE</name>
<dbReference type="EnsemblMetazoa" id="XM_022789727">
    <property type="protein sequence ID" value="XP_022645462"/>
    <property type="gene ID" value="LOC111243732"/>
</dbReference>
<dbReference type="OrthoDB" id="10602822at2759"/>
<dbReference type="EnsemblMetazoa" id="XM_022789726">
    <property type="protein sequence ID" value="XP_022645461"/>
    <property type="gene ID" value="LOC111243732"/>
</dbReference>
<dbReference type="RefSeq" id="XP_022645462.1">
    <property type="nucleotide sequence ID" value="XM_022789727.1"/>
</dbReference>
<dbReference type="RefSeq" id="XP_022645460.1">
    <property type="nucleotide sequence ID" value="XM_022789725.1"/>
</dbReference>
<evidence type="ECO:0000256" key="1">
    <source>
        <dbReference type="SAM" id="MobiDB-lite"/>
    </source>
</evidence>
<reference evidence="2" key="1">
    <citation type="submission" date="2021-01" db="UniProtKB">
        <authorList>
            <consortium name="EnsemblMetazoa"/>
        </authorList>
    </citation>
    <scope>IDENTIFICATION</scope>
</reference>
<dbReference type="Gene3D" id="6.10.250.1550">
    <property type="match status" value="1"/>
</dbReference>
<feature type="compositionally biased region" description="Low complexity" evidence="1">
    <location>
        <begin position="291"/>
        <end position="309"/>
    </location>
</feature>
<dbReference type="EnsemblMetazoa" id="XM_022789725">
    <property type="protein sequence ID" value="XP_022645460"/>
    <property type="gene ID" value="LOC111243732"/>
</dbReference>
<evidence type="ECO:0000313" key="2">
    <source>
        <dbReference type="EnsemblMetazoa" id="XP_022645460"/>
    </source>
</evidence>
<dbReference type="InParanoid" id="A0A7M7J161"/>